<evidence type="ECO:0000313" key="2">
    <source>
        <dbReference type="Proteomes" id="UP001454036"/>
    </source>
</evidence>
<dbReference type="AlphaFoldDB" id="A0AAV3PEY1"/>
<dbReference type="Proteomes" id="UP001454036">
    <property type="component" value="Unassembled WGS sequence"/>
</dbReference>
<organism evidence="1 2">
    <name type="scientific">Lithospermum erythrorhizon</name>
    <name type="common">Purple gromwell</name>
    <name type="synonym">Lithospermum officinale var. erythrorhizon</name>
    <dbReference type="NCBI Taxonomy" id="34254"/>
    <lineage>
        <taxon>Eukaryota</taxon>
        <taxon>Viridiplantae</taxon>
        <taxon>Streptophyta</taxon>
        <taxon>Embryophyta</taxon>
        <taxon>Tracheophyta</taxon>
        <taxon>Spermatophyta</taxon>
        <taxon>Magnoliopsida</taxon>
        <taxon>eudicotyledons</taxon>
        <taxon>Gunneridae</taxon>
        <taxon>Pentapetalae</taxon>
        <taxon>asterids</taxon>
        <taxon>lamiids</taxon>
        <taxon>Boraginales</taxon>
        <taxon>Boraginaceae</taxon>
        <taxon>Boraginoideae</taxon>
        <taxon>Lithospermeae</taxon>
        <taxon>Lithospermum</taxon>
    </lineage>
</organism>
<keyword evidence="2" id="KW-1185">Reference proteome</keyword>
<protein>
    <submittedName>
        <fullName evidence="1">Uncharacterized protein</fullName>
    </submittedName>
</protein>
<accession>A0AAV3PEY1</accession>
<gene>
    <name evidence="1" type="ORF">LIER_43019</name>
</gene>
<name>A0AAV3PEY1_LITER</name>
<dbReference type="EMBL" id="BAABME010032220">
    <property type="protein sequence ID" value="GAA0148713.1"/>
    <property type="molecule type" value="Genomic_DNA"/>
</dbReference>
<proteinExistence type="predicted"/>
<reference evidence="1 2" key="1">
    <citation type="submission" date="2024-01" db="EMBL/GenBank/DDBJ databases">
        <title>The complete chloroplast genome sequence of Lithospermum erythrorhizon: insights into the phylogenetic relationship among Boraginaceae species and the maternal lineages of purple gromwells.</title>
        <authorList>
            <person name="Okada T."/>
            <person name="Watanabe K."/>
        </authorList>
    </citation>
    <scope>NUCLEOTIDE SEQUENCE [LARGE SCALE GENOMIC DNA]</scope>
</reference>
<sequence>MDNYKLRPPADPNHTETSRTGKMFLFSVAEQVTCPVPPRLKCQPHRWLKDPFSRLPLPRMKGLKWHIKILWPLYIPSFKKSLPSQITMDQLDEFSTYFSIPFDKVDIRLPLPGDQVILPCVEVDSTDPDLTPGYTAIYVESFSYGMRLPFLLL</sequence>
<evidence type="ECO:0000313" key="1">
    <source>
        <dbReference type="EMBL" id="GAA0148713.1"/>
    </source>
</evidence>
<comment type="caution">
    <text evidence="1">The sequence shown here is derived from an EMBL/GenBank/DDBJ whole genome shotgun (WGS) entry which is preliminary data.</text>
</comment>